<gene>
    <name evidence="2" type="ORF">HALO32_02566</name>
</gene>
<accession>A0A5K1I4R2</accession>
<sequence length="67" mass="7220">MLQRIAAALAIGAAASAPSLTRNIDALAIGPEQAPTRNGGRHRTVAQDQRRAAKRRATRRAKRLGHR</sequence>
<evidence type="ECO:0000256" key="1">
    <source>
        <dbReference type="SAM" id="MobiDB-lite"/>
    </source>
</evidence>
<proteinExistence type="predicted"/>
<dbReference type="RefSeq" id="WP_151444259.1">
    <property type="nucleotide sequence ID" value="NZ_CABVOU010000039.1"/>
</dbReference>
<feature type="compositionally biased region" description="Basic residues" evidence="1">
    <location>
        <begin position="52"/>
        <end position="67"/>
    </location>
</feature>
<evidence type="ECO:0000313" key="2">
    <source>
        <dbReference type="EMBL" id="VVZ96466.1"/>
    </source>
</evidence>
<protein>
    <submittedName>
        <fullName evidence="2">Uncharacterized protein</fullName>
    </submittedName>
</protein>
<organism evidence="2 3">
    <name type="scientific">Halomonas lysinitropha</name>
    <dbReference type="NCBI Taxonomy" id="2607506"/>
    <lineage>
        <taxon>Bacteria</taxon>
        <taxon>Pseudomonadati</taxon>
        <taxon>Pseudomonadota</taxon>
        <taxon>Gammaproteobacteria</taxon>
        <taxon>Oceanospirillales</taxon>
        <taxon>Halomonadaceae</taxon>
        <taxon>Halomonas</taxon>
    </lineage>
</organism>
<name>A0A5K1I4R2_9GAMM</name>
<reference evidence="2 3" key="1">
    <citation type="submission" date="2019-09" db="EMBL/GenBank/DDBJ databases">
        <authorList>
            <person name="Criscuolo A."/>
        </authorList>
    </citation>
    <scope>NUCLEOTIDE SEQUENCE [LARGE SCALE GENOMIC DNA]</scope>
    <source>
        <strain evidence="3">3(2)</strain>
    </source>
</reference>
<dbReference type="AlphaFoldDB" id="A0A5K1I4R2"/>
<dbReference type="Proteomes" id="UP000326725">
    <property type="component" value="Unassembled WGS sequence"/>
</dbReference>
<dbReference type="EMBL" id="CABVOU010000039">
    <property type="protein sequence ID" value="VVZ96466.1"/>
    <property type="molecule type" value="Genomic_DNA"/>
</dbReference>
<evidence type="ECO:0000313" key="3">
    <source>
        <dbReference type="Proteomes" id="UP000326725"/>
    </source>
</evidence>
<feature type="region of interest" description="Disordered" evidence="1">
    <location>
        <begin position="30"/>
        <end position="67"/>
    </location>
</feature>
<keyword evidence="3" id="KW-1185">Reference proteome</keyword>